<dbReference type="InterPro" id="IPR037069">
    <property type="entry name" value="AcylCoA_DH/ox_N_sf"/>
</dbReference>
<dbReference type="InterPro" id="IPR013786">
    <property type="entry name" value="AcylCoA_DH/ox_N"/>
</dbReference>
<dbReference type="Gene3D" id="1.10.540.10">
    <property type="entry name" value="Acyl-CoA dehydrogenase/oxidase, N-terminal domain"/>
    <property type="match status" value="1"/>
</dbReference>
<reference evidence="2" key="1">
    <citation type="submission" date="2020-11" db="EMBL/GenBank/DDBJ databases">
        <title>Nocardia NEAU-351.nov., a novel actinomycete isolated from the cow dung.</title>
        <authorList>
            <person name="Zhang X."/>
        </authorList>
    </citation>
    <scope>NUCLEOTIDE SEQUENCE</scope>
    <source>
        <strain evidence="2">NEAU-351</strain>
    </source>
</reference>
<organism evidence="2 3">
    <name type="scientific">Nocardia bovistercoris</name>
    <dbReference type="NCBI Taxonomy" id="2785916"/>
    <lineage>
        <taxon>Bacteria</taxon>
        <taxon>Bacillati</taxon>
        <taxon>Actinomycetota</taxon>
        <taxon>Actinomycetes</taxon>
        <taxon>Mycobacteriales</taxon>
        <taxon>Nocardiaceae</taxon>
        <taxon>Nocardia</taxon>
    </lineage>
</organism>
<comment type="caution">
    <text evidence="2">The sequence shown here is derived from an EMBL/GenBank/DDBJ whole genome shotgun (WGS) entry which is preliminary data.</text>
</comment>
<dbReference type="SUPFAM" id="SSF56645">
    <property type="entry name" value="Acyl-CoA dehydrogenase NM domain-like"/>
    <property type="match status" value="1"/>
</dbReference>
<keyword evidence="3" id="KW-1185">Reference proteome</keyword>
<dbReference type="Gene3D" id="2.40.110.10">
    <property type="entry name" value="Butyryl-CoA Dehydrogenase, subunit A, domain 2"/>
    <property type="match status" value="1"/>
</dbReference>
<gene>
    <name evidence="2" type="ORF">IT779_25210</name>
</gene>
<dbReference type="InterPro" id="IPR046373">
    <property type="entry name" value="Acyl-CoA_Oxase/DH_mid-dom_sf"/>
</dbReference>
<dbReference type="Proteomes" id="UP000655751">
    <property type="component" value="Unassembled WGS sequence"/>
</dbReference>
<sequence>MPSERSVPSEHPAYRAFAEVVSDVIAPRAVEVDATEVPRSHVEALRGVGYFSWTVPKNFGGDPVPAAVKHAADELLFGADPSTALAVTQHDGPVGQILASRRPAALALLPLLATGERIGGAGFAQIRAWPKRPSTIATAVAGGYRIDGVVRWLSGWGLVDTAWLGAVDESNNAYVFGVGDLGRPGITVSRPHLAAVQGSRTVSLTLRDYFLPDEFVTEVVDIATWDSRDGSVAPGKHCAPSESGVRLPAVGAIGLARAALADALATHPDEPSLLRLLAELEEAANTPLPEPHWRARLDELAIRATTAGLVAAGGQGLLRSDIAQVRARAALFLQLRGLSPKVRAARFARYAR</sequence>
<accession>A0A931IDQ6</accession>
<dbReference type="EMBL" id="JADMLG010000011">
    <property type="protein sequence ID" value="MBH0779574.1"/>
    <property type="molecule type" value="Genomic_DNA"/>
</dbReference>
<dbReference type="InterPro" id="IPR009100">
    <property type="entry name" value="AcylCoA_DH/oxidase_NM_dom_sf"/>
</dbReference>
<dbReference type="Pfam" id="PF02771">
    <property type="entry name" value="Acyl-CoA_dh_N"/>
    <property type="match status" value="1"/>
</dbReference>
<evidence type="ECO:0000259" key="1">
    <source>
        <dbReference type="Pfam" id="PF02771"/>
    </source>
</evidence>
<evidence type="ECO:0000313" key="2">
    <source>
        <dbReference type="EMBL" id="MBH0779574.1"/>
    </source>
</evidence>
<feature type="domain" description="Acyl-CoA dehydrogenase/oxidase N-terminal" evidence="1">
    <location>
        <begin position="16"/>
        <end position="98"/>
    </location>
</feature>
<name>A0A931IDQ6_9NOCA</name>
<proteinExistence type="predicted"/>
<dbReference type="GO" id="GO:0050660">
    <property type="term" value="F:flavin adenine dinucleotide binding"/>
    <property type="evidence" value="ECO:0007669"/>
    <property type="project" value="InterPro"/>
</dbReference>
<dbReference type="GO" id="GO:0016627">
    <property type="term" value="F:oxidoreductase activity, acting on the CH-CH group of donors"/>
    <property type="evidence" value="ECO:0007669"/>
    <property type="project" value="InterPro"/>
</dbReference>
<evidence type="ECO:0000313" key="3">
    <source>
        <dbReference type="Proteomes" id="UP000655751"/>
    </source>
</evidence>
<protein>
    <submittedName>
        <fullName evidence="2">Acyl-CoA/acyl-ACP dehydrogenase</fullName>
    </submittedName>
</protein>
<dbReference type="AlphaFoldDB" id="A0A931IDQ6"/>